<dbReference type="GeneID" id="65113364"/>
<keyword evidence="2" id="KW-1185">Reference proteome</keyword>
<dbReference type="RefSeq" id="YP_010095728.1">
    <property type="nucleotide sequence ID" value="NC_055746.1"/>
</dbReference>
<protein>
    <submittedName>
        <fullName evidence="1">Uncharacterized protein</fullName>
    </submittedName>
</protein>
<dbReference type="AntiFam" id="ANF00012">
    <property type="entry name" value="tRNA translation"/>
</dbReference>
<organism evidence="1 2">
    <name type="scientific">Aeromonas phage 50AhydR13PP</name>
    <dbReference type="NCBI Taxonomy" id="2163978"/>
    <lineage>
        <taxon>Viruses</taxon>
        <taxon>Duplodnaviria</taxon>
        <taxon>Heunggongvirae</taxon>
        <taxon>Uroviricota</taxon>
        <taxon>Caudoviricetes</taxon>
        <taxon>Pantevenvirales</taxon>
        <taxon>Straboviridae</taxon>
        <taxon>Tulanevirus</taxon>
        <taxon>Tulanevirus 50ahydr13pp</taxon>
    </lineage>
</organism>
<reference evidence="1 2" key="1">
    <citation type="submission" date="2018-04" db="EMBL/GenBank/DDBJ databases">
        <title>Complete genome sequences of new Aeromonas and Pseudomonas phages promising in phage therapy dedicated to aquaculture.</title>
        <authorList>
            <person name="Kolsut J."/>
            <person name="Wojcik E."/>
            <person name="Wojtasik A."/>
            <person name="Dastych J."/>
        </authorList>
    </citation>
    <scope>NUCLEOTIDE SEQUENCE [LARGE SCALE GENOMIC DNA]</scope>
</reference>
<sequence length="63" mass="7390">MLGRTLVIQIVAPWNLRNHTSNVTRYGRKMTVHYNFFTAKSGAPRWIRTIDPPVKSRMLYQLS</sequence>
<evidence type="ECO:0000313" key="1">
    <source>
        <dbReference type="EMBL" id="AWH14992.1"/>
    </source>
</evidence>
<name>A0A2S1PEK4_9CAUD</name>
<accession>A0A2S1PEK4</accession>
<dbReference type="Proteomes" id="UP000246321">
    <property type="component" value="Segment"/>
</dbReference>
<evidence type="ECO:0000313" key="2">
    <source>
        <dbReference type="Proteomes" id="UP000246321"/>
    </source>
</evidence>
<dbReference type="KEGG" id="vg:65113364"/>
<dbReference type="EMBL" id="MH179476">
    <property type="protein sequence ID" value="AWH14992.1"/>
    <property type="molecule type" value="Genomic_DNA"/>
</dbReference>
<proteinExistence type="predicted"/>